<protein>
    <recommendedName>
        <fullName evidence="3">ABM domain-containing protein</fullName>
    </recommendedName>
</protein>
<accession>A0ABT4LGW7</accession>
<organism evidence="1 2">
    <name type="scientific">Kiloniella laminariae</name>
    <dbReference type="NCBI Taxonomy" id="454162"/>
    <lineage>
        <taxon>Bacteria</taxon>
        <taxon>Pseudomonadati</taxon>
        <taxon>Pseudomonadota</taxon>
        <taxon>Alphaproteobacteria</taxon>
        <taxon>Rhodospirillales</taxon>
        <taxon>Kiloniellaceae</taxon>
        <taxon>Kiloniella</taxon>
    </lineage>
</organism>
<reference evidence="1" key="1">
    <citation type="submission" date="2022-12" db="EMBL/GenBank/DDBJ databases">
        <title>Bacterial isolates from different developmental stages of Nematostella vectensis.</title>
        <authorList>
            <person name="Fraune S."/>
        </authorList>
    </citation>
    <scope>NUCLEOTIDE SEQUENCE</scope>
    <source>
        <strain evidence="1">G21630-S1</strain>
    </source>
</reference>
<gene>
    <name evidence="1" type="ORF">O4H49_02275</name>
</gene>
<dbReference type="SUPFAM" id="SSF54909">
    <property type="entry name" value="Dimeric alpha+beta barrel"/>
    <property type="match status" value="2"/>
</dbReference>
<evidence type="ECO:0008006" key="3">
    <source>
        <dbReference type="Google" id="ProtNLM"/>
    </source>
</evidence>
<dbReference type="EMBL" id="JAPWGY010000001">
    <property type="protein sequence ID" value="MCZ4279586.1"/>
    <property type="molecule type" value="Genomic_DNA"/>
</dbReference>
<keyword evidence="2" id="KW-1185">Reference proteome</keyword>
<name>A0ABT4LGW7_9PROT</name>
<evidence type="ECO:0000313" key="1">
    <source>
        <dbReference type="EMBL" id="MCZ4279586.1"/>
    </source>
</evidence>
<dbReference type="Proteomes" id="UP001069802">
    <property type="component" value="Unassembled WGS sequence"/>
</dbReference>
<comment type="caution">
    <text evidence="1">The sequence shown here is derived from an EMBL/GenBank/DDBJ whole genome shotgun (WGS) entry which is preliminary data.</text>
</comment>
<sequence length="244" mass="27814">MSRKHIASATVTHSLSNQAVLAEDSMILEIAWFKLLPGVEEARFVEGAQHVQDHFLRRFSGRIYRELLRSDDDDQWIDSIHWRSVGDFEKAAAEILTDPDGAAIMSLIDPSTIVWFHADRKRHWKTASIPQGSGYTEIQFFRLVAPGSEIEYLVPTTDEEFLAAAEAIQQQMANQPGFSDREIFRTTDGWWLDLIHWQSKEAAESAMAKVMTEVTNPESVVTSFVSKIDPKSRKSFKMNQGRVW</sequence>
<dbReference type="Gene3D" id="3.30.70.100">
    <property type="match status" value="1"/>
</dbReference>
<proteinExistence type="predicted"/>
<dbReference type="InterPro" id="IPR011008">
    <property type="entry name" value="Dimeric_a/b-barrel"/>
</dbReference>
<evidence type="ECO:0000313" key="2">
    <source>
        <dbReference type="Proteomes" id="UP001069802"/>
    </source>
</evidence>
<dbReference type="RefSeq" id="WP_269421786.1">
    <property type="nucleotide sequence ID" value="NZ_JAPWGY010000001.1"/>
</dbReference>